<feature type="domain" description="SIS" evidence="3">
    <location>
        <begin position="1"/>
        <end position="154"/>
    </location>
</feature>
<organism evidence="4 5">
    <name type="scientific">Calidifontibacter indicus</name>
    <dbReference type="NCBI Taxonomy" id="419650"/>
    <lineage>
        <taxon>Bacteria</taxon>
        <taxon>Bacillati</taxon>
        <taxon>Actinomycetota</taxon>
        <taxon>Actinomycetes</taxon>
        <taxon>Micrococcales</taxon>
        <taxon>Dermacoccaceae</taxon>
        <taxon>Calidifontibacter</taxon>
    </lineage>
</organism>
<evidence type="ECO:0000313" key="5">
    <source>
        <dbReference type="Proteomes" id="UP000256253"/>
    </source>
</evidence>
<keyword evidence="1" id="KW-0119">Carbohydrate metabolism</keyword>
<reference evidence="4 5" key="1">
    <citation type="submission" date="2018-08" db="EMBL/GenBank/DDBJ databases">
        <title>Sequencing the genomes of 1000 actinobacteria strains.</title>
        <authorList>
            <person name="Klenk H.-P."/>
        </authorList>
    </citation>
    <scope>NUCLEOTIDE SEQUENCE [LARGE SCALE GENOMIC DNA]</scope>
    <source>
        <strain evidence="4 5">DSM 22967</strain>
    </source>
</reference>
<dbReference type="GO" id="GO:0016803">
    <property type="term" value="F:ether hydrolase activity"/>
    <property type="evidence" value="ECO:0007669"/>
    <property type="project" value="TreeGrafter"/>
</dbReference>
<dbReference type="GO" id="GO:0046348">
    <property type="term" value="P:amino sugar catabolic process"/>
    <property type="evidence" value="ECO:0007669"/>
    <property type="project" value="TreeGrafter"/>
</dbReference>
<dbReference type="Proteomes" id="UP000256253">
    <property type="component" value="Unassembled WGS sequence"/>
</dbReference>
<dbReference type="InterPro" id="IPR005486">
    <property type="entry name" value="Glucokinase_regulatory_CS"/>
</dbReference>
<dbReference type="PROSITE" id="PS01272">
    <property type="entry name" value="GCKR"/>
    <property type="match status" value="1"/>
</dbReference>
<dbReference type="SUPFAM" id="SSF53697">
    <property type="entry name" value="SIS domain"/>
    <property type="match status" value="1"/>
</dbReference>
<gene>
    <name evidence="4" type="ORF">DFJ65_0631</name>
</gene>
<dbReference type="GO" id="GO:0097367">
    <property type="term" value="F:carbohydrate derivative binding"/>
    <property type="evidence" value="ECO:0007669"/>
    <property type="project" value="InterPro"/>
</dbReference>
<dbReference type="Pfam" id="PF01380">
    <property type="entry name" value="SIS"/>
    <property type="match status" value="1"/>
</dbReference>
<dbReference type="InterPro" id="IPR040190">
    <property type="entry name" value="MURQ/GCKR"/>
</dbReference>
<evidence type="ECO:0000256" key="1">
    <source>
        <dbReference type="ARBA" id="ARBA00023277"/>
    </source>
</evidence>
<name>A0A3D9UJP4_9MICO</name>
<dbReference type="InterPro" id="IPR046348">
    <property type="entry name" value="SIS_dom_sf"/>
</dbReference>
<dbReference type="EMBL" id="QTUA01000001">
    <property type="protein sequence ID" value="REF29668.1"/>
    <property type="molecule type" value="Genomic_DNA"/>
</dbReference>
<dbReference type="AlphaFoldDB" id="A0A3D9UJP4"/>
<dbReference type="Gene3D" id="1.10.8.1080">
    <property type="match status" value="1"/>
</dbReference>
<sequence length="232" mass="24406">MRPPPARPHPRDGSIRTRHGMWSCQDRSREPTSNLLGGFNDGPAPADNRATQRAHDAPRRDERARGEHDTVVGLAASGRTPYVVGALRRARERGASTVGISCNAGSLVGQVADVAIEVVTGPEVVTGSTRLKAGTAQKLVCNMLTTASMVQLGKVHENLMIDVRPTNEKLVDRARRIVATAAGVEAAVAAEALTASGNRPKVARVMLLAGASAGEAERRLSEADGSVRRAVG</sequence>
<protein>
    <submittedName>
        <fullName evidence="4">N-acetylmuramic acid 6-phosphate etherase</fullName>
    </submittedName>
</protein>
<evidence type="ECO:0000256" key="2">
    <source>
        <dbReference type="SAM" id="MobiDB-lite"/>
    </source>
</evidence>
<dbReference type="PANTHER" id="PTHR10088:SF4">
    <property type="entry name" value="GLUCOKINASE REGULATORY PROTEIN"/>
    <property type="match status" value="1"/>
</dbReference>
<proteinExistence type="predicted"/>
<evidence type="ECO:0000259" key="3">
    <source>
        <dbReference type="PROSITE" id="PS51464"/>
    </source>
</evidence>
<dbReference type="NCBIfam" id="NF003915">
    <property type="entry name" value="PRK05441.1"/>
    <property type="match status" value="1"/>
</dbReference>
<dbReference type="Gene3D" id="3.40.50.10490">
    <property type="entry name" value="Glucose-6-phosphate isomerase like protein, domain 1"/>
    <property type="match status" value="1"/>
</dbReference>
<evidence type="ECO:0000313" key="4">
    <source>
        <dbReference type="EMBL" id="REF29668.1"/>
    </source>
</evidence>
<keyword evidence="5" id="KW-1185">Reference proteome</keyword>
<dbReference type="PANTHER" id="PTHR10088">
    <property type="entry name" value="GLUCOKINASE REGULATORY PROTEIN"/>
    <property type="match status" value="1"/>
</dbReference>
<comment type="caution">
    <text evidence="4">The sequence shown here is derived from an EMBL/GenBank/DDBJ whole genome shotgun (WGS) entry which is preliminary data.</text>
</comment>
<dbReference type="InterPro" id="IPR001347">
    <property type="entry name" value="SIS_dom"/>
</dbReference>
<dbReference type="GO" id="GO:0016835">
    <property type="term" value="F:carbon-oxygen lyase activity"/>
    <property type="evidence" value="ECO:0007669"/>
    <property type="project" value="TreeGrafter"/>
</dbReference>
<accession>A0A3D9UJP4</accession>
<dbReference type="GO" id="GO:0009254">
    <property type="term" value="P:peptidoglycan turnover"/>
    <property type="evidence" value="ECO:0007669"/>
    <property type="project" value="TreeGrafter"/>
</dbReference>
<feature type="compositionally biased region" description="Basic and acidic residues" evidence="2">
    <location>
        <begin position="53"/>
        <end position="69"/>
    </location>
</feature>
<dbReference type="PROSITE" id="PS51464">
    <property type="entry name" value="SIS"/>
    <property type="match status" value="1"/>
</dbReference>
<feature type="region of interest" description="Disordered" evidence="2">
    <location>
        <begin position="1"/>
        <end position="69"/>
    </location>
</feature>